<name>A0ABY2R6P5_9FLAO</name>
<dbReference type="InterPro" id="IPR010921">
    <property type="entry name" value="Trp_repressor/repl_initiator"/>
</dbReference>
<proteinExistence type="predicted"/>
<protein>
    <submittedName>
        <fullName evidence="1">Helix-turn-helix domain-containing protein</fullName>
    </submittedName>
</protein>
<evidence type="ECO:0000313" key="1">
    <source>
        <dbReference type="EMBL" id="THV58954.1"/>
    </source>
</evidence>
<organism evidence="1 2">
    <name type="scientific">Chryseobacterium candidae</name>
    <dbReference type="NCBI Taxonomy" id="1978493"/>
    <lineage>
        <taxon>Bacteria</taxon>
        <taxon>Pseudomonadati</taxon>
        <taxon>Bacteroidota</taxon>
        <taxon>Flavobacteriia</taxon>
        <taxon>Flavobacteriales</taxon>
        <taxon>Weeksellaceae</taxon>
        <taxon>Chryseobacterium group</taxon>
        <taxon>Chryseobacterium</taxon>
    </lineage>
</organism>
<gene>
    <name evidence="1" type="ORF">EK417_11335</name>
</gene>
<sequence>MENKSPHFKIIFLDILNEEFPEKIQECSTILAKDCLTSLDVLVLNKIIFGQSKNLKDKNVYRSYTLEDIKYILNYQKKNNLNNSEVCIIFGTSRNTIAKWKTFYSKL</sequence>
<dbReference type="Proteomes" id="UP000306038">
    <property type="component" value="Unassembled WGS sequence"/>
</dbReference>
<dbReference type="EMBL" id="SDLV01000023">
    <property type="protein sequence ID" value="THV58954.1"/>
    <property type="molecule type" value="Genomic_DNA"/>
</dbReference>
<keyword evidence="2" id="KW-1185">Reference proteome</keyword>
<dbReference type="RefSeq" id="WP_136522218.1">
    <property type="nucleotide sequence ID" value="NZ_SDLV01000023.1"/>
</dbReference>
<reference evidence="1 2" key="1">
    <citation type="submission" date="2019-01" db="EMBL/GenBank/DDBJ databases">
        <authorList>
            <person name="B I."/>
            <person name="Ch S."/>
            <person name="Ch V.R."/>
        </authorList>
    </citation>
    <scope>NUCLEOTIDE SEQUENCE [LARGE SCALE GENOMIC DNA]</scope>
    <source>
        <strain evidence="1 2">JC507</strain>
    </source>
</reference>
<dbReference type="SUPFAM" id="SSF48295">
    <property type="entry name" value="TrpR-like"/>
    <property type="match status" value="1"/>
</dbReference>
<accession>A0ABY2R6P5</accession>
<comment type="caution">
    <text evidence="1">The sequence shown here is derived from an EMBL/GenBank/DDBJ whole genome shotgun (WGS) entry which is preliminary data.</text>
</comment>
<evidence type="ECO:0000313" key="2">
    <source>
        <dbReference type="Proteomes" id="UP000306038"/>
    </source>
</evidence>